<evidence type="ECO:0000313" key="9">
    <source>
        <dbReference type="EMBL" id="HGL17900.1"/>
    </source>
</evidence>
<keyword evidence="2 7" id="KW-0001">2Fe-2S</keyword>
<sequence>MTREEILNKYGKSKDNLLYILHDIQDNNPRHYLTEEDLRAVANWLNLPYSYVHGVATFYSMFSLKPRGKYIIRVCESPTCHLMGSSDVIVELVKTLGIGIGETTKDELFTLELTSCIGVCGVAPAMMINEEVYGNLTPEKVKQIIEEKRRESK</sequence>
<dbReference type="PANTHER" id="PTHR43342">
    <property type="entry name" value="NADH-QUINONE OXIDOREDUCTASE, E SUBUNIT"/>
    <property type="match status" value="1"/>
</dbReference>
<comment type="cofactor">
    <cofactor evidence="6">
        <name>[2Fe-2S] cluster</name>
        <dbReference type="ChEBI" id="CHEBI:190135"/>
    </cofactor>
</comment>
<feature type="binding site" evidence="7">
    <location>
        <position position="116"/>
    </location>
    <ligand>
        <name>[2Fe-2S] cluster</name>
        <dbReference type="ChEBI" id="CHEBI:190135"/>
    </ligand>
</feature>
<dbReference type="FunFam" id="3.40.30.10:FF:000015">
    <property type="entry name" value="NADH-quinone oxidoreductase subunit E"/>
    <property type="match status" value="1"/>
</dbReference>
<accession>A0A7C2K4B9</accession>
<dbReference type="Pfam" id="PF01257">
    <property type="entry name" value="2Fe-2S_thioredx"/>
    <property type="match status" value="1"/>
</dbReference>
<keyword evidence="5 7" id="KW-0411">Iron-sulfur</keyword>
<dbReference type="InterPro" id="IPR042128">
    <property type="entry name" value="NuoE_dom"/>
</dbReference>
<dbReference type="EMBL" id="DTDJ01000043">
    <property type="protein sequence ID" value="HGL17900.1"/>
    <property type="molecule type" value="Genomic_DNA"/>
</dbReference>
<dbReference type="GO" id="GO:0046872">
    <property type="term" value="F:metal ion binding"/>
    <property type="evidence" value="ECO:0007669"/>
    <property type="project" value="UniProtKB-KW"/>
</dbReference>
<evidence type="ECO:0000256" key="7">
    <source>
        <dbReference type="PIRSR" id="PIRSR000216-1"/>
    </source>
</evidence>
<dbReference type="GO" id="GO:0051537">
    <property type="term" value="F:2 iron, 2 sulfur cluster binding"/>
    <property type="evidence" value="ECO:0007669"/>
    <property type="project" value="UniProtKB-KW"/>
</dbReference>
<feature type="binding site" evidence="7">
    <location>
        <position position="80"/>
    </location>
    <ligand>
        <name>[2Fe-2S] cluster</name>
        <dbReference type="ChEBI" id="CHEBI:190135"/>
    </ligand>
</feature>
<evidence type="ECO:0000256" key="5">
    <source>
        <dbReference type="ARBA" id="ARBA00023014"/>
    </source>
</evidence>
<gene>
    <name evidence="8" type="primary">nuoE</name>
    <name evidence="8" type="ORF">ENQ77_03290</name>
    <name evidence="9" type="ORF">ENU66_06210</name>
    <name evidence="10" type="ORF">ENU66_06755</name>
</gene>
<comment type="similarity">
    <text evidence="1">Belongs to the complex I 24 kDa subunit family.</text>
</comment>
<evidence type="ECO:0000256" key="6">
    <source>
        <dbReference type="ARBA" id="ARBA00034078"/>
    </source>
</evidence>
<dbReference type="InterPro" id="IPR028431">
    <property type="entry name" value="NADP_DH_HndA-like"/>
</dbReference>
<evidence type="ECO:0000256" key="2">
    <source>
        <dbReference type="ARBA" id="ARBA00022714"/>
    </source>
</evidence>
<dbReference type="PIRSF" id="PIRSF000216">
    <property type="entry name" value="NADH_DH_24kDa"/>
    <property type="match status" value="1"/>
</dbReference>
<dbReference type="Gene3D" id="1.10.10.1590">
    <property type="entry name" value="NADH-quinone oxidoreductase subunit E"/>
    <property type="match status" value="1"/>
</dbReference>
<comment type="caution">
    <text evidence="8">The sequence shown here is derived from an EMBL/GenBank/DDBJ whole genome shotgun (WGS) entry which is preliminary data.</text>
</comment>
<evidence type="ECO:0000256" key="4">
    <source>
        <dbReference type="ARBA" id="ARBA00023004"/>
    </source>
</evidence>
<dbReference type="InterPro" id="IPR036249">
    <property type="entry name" value="Thioredoxin-like_sf"/>
</dbReference>
<dbReference type="AlphaFoldDB" id="A0A7C2K4B9"/>
<organism evidence="8">
    <name type="scientific">candidate division WOR-3 bacterium</name>
    <dbReference type="NCBI Taxonomy" id="2052148"/>
    <lineage>
        <taxon>Bacteria</taxon>
        <taxon>Bacteria division WOR-3</taxon>
    </lineage>
</organism>
<evidence type="ECO:0000313" key="8">
    <source>
        <dbReference type="EMBL" id="HEN27685.1"/>
    </source>
</evidence>
<name>A0A7C2K4B9_UNCW3</name>
<dbReference type="InterPro" id="IPR002023">
    <property type="entry name" value="NuoE-like"/>
</dbReference>
<evidence type="ECO:0000256" key="3">
    <source>
        <dbReference type="ARBA" id="ARBA00022723"/>
    </source>
</evidence>
<dbReference type="EC" id="1.6.5.11" evidence="8"/>
<feature type="binding site" evidence="7">
    <location>
        <position position="120"/>
    </location>
    <ligand>
        <name>[2Fe-2S] cluster</name>
        <dbReference type="ChEBI" id="CHEBI:190135"/>
    </ligand>
</feature>
<comment type="cofactor">
    <cofactor evidence="7">
        <name>[2Fe-2S] cluster</name>
        <dbReference type="ChEBI" id="CHEBI:190135"/>
    </cofactor>
    <text evidence="7">Binds 1 [2Fe-2S] cluster.</text>
</comment>
<dbReference type="GO" id="GO:0016491">
    <property type="term" value="F:oxidoreductase activity"/>
    <property type="evidence" value="ECO:0007669"/>
    <property type="project" value="UniProtKB-KW"/>
</dbReference>
<dbReference type="NCBIfam" id="NF005722">
    <property type="entry name" value="PRK07539.1-2"/>
    <property type="match status" value="1"/>
</dbReference>
<dbReference type="SUPFAM" id="SSF52833">
    <property type="entry name" value="Thioredoxin-like"/>
    <property type="match status" value="1"/>
</dbReference>
<keyword evidence="8" id="KW-0560">Oxidoreductase</keyword>
<protein>
    <submittedName>
        <fullName evidence="8">NADH-quinone oxidoreductase subunit NuoE</fullName>
        <ecNumber evidence="8">1.6.5.11</ecNumber>
    </submittedName>
</protein>
<evidence type="ECO:0000256" key="1">
    <source>
        <dbReference type="ARBA" id="ARBA00010643"/>
    </source>
</evidence>
<dbReference type="CDD" id="cd03064">
    <property type="entry name" value="TRX_Fd_NuoE"/>
    <property type="match status" value="1"/>
</dbReference>
<reference evidence="8" key="1">
    <citation type="journal article" date="2020" name="mSystems">
        <title>Genome- and Community-Level Interaction Insights into Carbon Utilization and Element Cycling Functions of Hydrothermarchaeota in Hydrothermal Sediment.</title>
        <authorList>
            <person name="Zhou Z."/>
            <person name="Liu Y."/>
            <person name="Xu W."/>
            <person name="Pan J."/>
            <person name="Luo Z.H."/>
            <person name="Li M."/>
        </authorList>
    </citation>
    <scope>NUCLEOTIDE SEQUENCE [LARGE SCALE GENOMIC DNA]</scope>
    <source>
        <strain evidence="8">SpSt-34</strain>
        <strain evidence="9">SpSt-69</strain>
    </source>
</reference>
<dbReference type="Gene3D" id="3.40.30.10">
    <property type="entry name" value="Glutaredoxin"/>
    <property type="match status" value="1"/>
</dbReference>
<evidence type="ECO:0000313" key="10">
    <source>
        <dbReference type="EMBL" id="HGL18007.1"/>
    </source>
</evidence>
<keyword evidence="3 7" id="KW-0479">Metal-binding</keyword>
<dbReference type="InterPro" id="IPR041921">
    <property type="entry name" value="NuoE_N"/>
</dbReference>
<dbReference type="PANTHER" id="PTHR43342:SF1">
    <property type="entry name" value="BIFURCATING [FEFE] HYDROGENASE GAMMA SUBUNIT"/>
    <property type="match status" value="1"/>
</dbReference>
<proteinExistence type="inferred from homology"/>
<dbReference type="EMBL" id="DTDJ01000043">
    <property type="protein sequence ID" value="HGL18007.1"/>
    <property type="molecule type" value="Genomic_DNA"/>
</dbReference>
<dbReference type="EMBL" id="DSOL01000093">
    <property type="protein sequence ID" value="HEN27685.1"/>
    <property type="molecule type" value="Genomic_DNA"/>
</dbReference>
<keyword evidence="4 7" id="KW-0408">Iron</keyword>
<feature type="binding site" evidence="7">
    <location>
        <position position="75"/>
    </location>
    <ligand>
        <name>[2Fe-2S] cluster</name>
        <dbReference type="ChEBI" id="CHEBI:190135"/>
    </ligand>
</feature>